<keyword evidence="3" id="KW-1185">Reference proteome</keyword>
<protein>
    <submittedName>
        <fullName evidence="2">Uncharacterized protein</fullName>
    </submittedName>
</protein>
<proteinExistence type="predicted"/>
<dbReference type="Proteomes" id="UP001054837">
    <property type="component" value="Unassembled WGS sequence"/>
</dbReference>
<sequence>MTDTSAANSVPSSFVRRIDHEGPRAGTKCDGGEAPKRHNHRNRLNSFLCSWPQAPPLPRIGRVVRTARPMLRREPRLGEHEGRALDEQSRTALNTELSDQTRTVLVAVFFGVAHELGLSPSPTIEGAR</sequence>
<gene>
    <name evidence="2" type="primary">AVEN_232461_1</name>
    <name evidence="2" type="ORF">CDAR_584121</name>
</gene>
<dbReference type="EMBL" id="BPLQ01014286">
    <property type="protein sequence ID" value="GIY78848.1"/>
    <property type="molecule type" value="Genomic_DNA"/>
</dbReference>
<name>A0AAV4W8Z5_9ARAC</name>
<accession>A0AAV4W8Z5</accession>
<evidence type="ECO:0000313" key="2">
    <source>
        <dbReference type="EMBL" id="GIY78848.1"/>
    </source>
</evidence>
<feature type="region of interest" description="Disordered" evidence="1">
    <location>
        <begin position="1"/>
        <end position="39"/>
    </location>
</feature>
<comment type="caution">
    <text evidence="2">The sequence shown here is derived from an EMBL/GenBank/DDBJ whole genome shotgun (WGS) entry which is preliminary data.</text>
</comment>
<reference evidence="2 3" key="1">
    <citation type="submission" date="2021-06" db="EMBL/GenBank/DDBJ databases">
        <title>Caerostris darwini draft genome.</title>
        <authorList>
            <person name="Kono N."/>
            <person name="Arakawa K."/>
        </authorList>
    </citation>
    <scope>NUCLEOTIDE SEQUENCE [LARGE SCALE GENOMIC DNA]</scope>
</reference>
<organism evidence="2 3">
    <name type="scientific">Caerostris darwini</name>
    <dbReference type="NCBI Taxonomy" id="1538125"/>
    <lineage>
        <taxon>Eukaryota</taxon>
        <taxon>Metazoa</taxon>
        <taxon>Ecdysozoa</taxon>
        <taxon>Arthropoda</taxon>
        <taxon>Chelicerata</taxon>
        <taxon>Arachnida</taxon>
        <taxon>Araneae</taxon>
        <taxon>Araneomorphae</taxon>
        <taxon>Entelegynae</taxon>
        <taxon>Araneoidea</taxon>
        <taxon>Araneidae</taxon>
        <taxon>Caerostris</taxon>
    </lineage>
</organism>
<evidence type="ECO:0000313" key="3">
    <source>
        <dbReference type="Proteomes" id="UP001054837"/>
    </source>
</evidence>
<evidence type="ECO:0000256" key="1">
    <source>
        <dbReference type="SAM" id="MobiDB-lite"/>
    </source>
</evidence>
<feature type="compositionally biased region" description="Polar residues" evidence="1">
    <location>
        <begin position="1"/>
        <end position="12"/>
    </location>
</feature>
<dbReference type="AlphaFoldDB" id="A0AAV4W8Z5"/>